<keyword evidence="1" id="KW-0472">Membrane</keyword>
<dbReference type="EMBL" id="GGEC01081153">
    <property type="protein sequence ID" value="MBX61637.1"/>
    <property type="molecule type" value="Transcribed_RNA"/>
</dbReference>
<name>A0A2P2Q3S0_RHIMU</name>
<reference evidence="2" key="1">
    <citation type="submission" date="2018-02" db="EMBL/GenBank/DDBJ databases">
        <title>Rhizophora mucronata_Transcriptome.</title>
        <authorList>
            <person name="Meera S.P."/>
            <person name="Sreeshan A."/>
            <person name="Augustine A."/>
        </authorList>
    </citation>
    <scope>NUCLEOTIDE SEQUENCE</scope>
    <source>
        <tissue evidence="2">Leaf</tissue>
    </source>
</reference>
<organism evidence="2">
    <name type="scientific">Rhizophora mucronata</name>
    <name type="common">Asiatic mangrove</name>
    <dbReference type="NCBI Taxonomy" id="61149"/>
    <lineage>
        <taxon>Eukaryota</taxon>
        <taxon>Viridiplantae</taxon>
        <taxon>Streptophyta</taxon>
        <taxon>Embryophyta</taxon>
        <taxon>Tracheophyta</taxon>
        <taxon>Spermatophyta</taxon>
        <taxon>Magnoliopsida</taxon>
        <taxon>eudicotyledons</taxon>
        <taxon>Gunneridae</taxon>
        <taxon>Pentapetalae</taxon>
        <taxon>rosids</taxon>
        <taxon>fabids</taxon>
        <taxon>Malpighiales</taxon>
        <taxon>Rhizophoraceae</taxon>
        <taxon>Rhizophora</taxon>
    </lineage>
</organism>
<dbReference type="AlphaFoldDB" id="A0A2P2Q3S0"/>
<protein>
    <submittedName>
        <fullName evidence="2">Uncharacterized protein</fullName>
    </submittedName>
</protein>
<keyword evidence="1" id="KW-1133">Transmembrane helix</keyword>
<keyword evidence="1" id="KW-0812">Transmembrane</keyword>
<evidence type="ECO:0000313" key="2">
    <source>
        <dbReference type="EMBL" id="MBX61637.1"/>
    </source>
</evidence>
<feature type="transmembrane region" description="Helical" evidence="1">
    <location>
        <begin position="37"/>
        <end position="57"/>
    </location>
</feature>
<accession>A0A2P2Q3S0</accession>
<proteinExistence type="predicted"/>
<sequence length="59" mass="6874">MDQQCCLISLLFYLLDHPVLSSNRFLQTQKKSKILLPLLVDAVTFGINVCCRFLYFFDT</sequence>
<evidence type="ECO:0000256" key="1">
    <source>
        <dbReference type="SAM" id="Phobius"/>
    </source>
</evidence>